<dbReference type="WBParaSite" id="MBELARI_LOCUS9297">
    <property type="protein sequence ID" value="MBELARI_LOCUS9297"/>
    <property type="gene ID" value="MBELARI_LOCUS9297"/>
</dbReference>
<evidence type="ECO:0000256" key="7">
    <source>
        <dbReference type="ARBA" id="ARBA00023053"/>
    </source>
</evidence>
<keyword evidence="5 13" id="KW-0812">Transmembrane</keyword>
<evidence type="ECO:0000256" key="2">
    <source>
        <dbReference type="ARBA" id="ARBA00007193"/>
    </source>
</evidence>
<evidence type="ECO:0000256" key="8">
    <source>
        <dbReference type="ARBA" id="ARBA00023065"/>
    </source>
</evidence>
<comment type="similarity">
    <text evidence="2 13">Belongs to the amiloride-sensitive sodium channel (TC 1.A.6) family.</text>
</comment>
<feature type="compositionally biased region" description="Polar residues" evidence="14">
    <location>
        <begin position="516"/>
        <end position="528"/>
    </location>
</feature>
<evidence type="ECO:0000256" key="9">
    <source>
        <dbReference type="ARBA" id="ARBA00023136"/>
    </source>
</evidence>
<dbReference type="Proteomes" id="UP000887575">
    <property type="component" value="Unassembled WGS sequence"/>
</dbReference>
<evidence type="ECO:0000256" key="5">
    <source>
        <dbReference type="ARBA" id="ARBA00022692"/>
    </source>
</evidence>
<keyword evidence="4 13" id="KW-0894">Sodium channel</keyword>
<evidence type="ECO:0000256" key="14">
    <source>
        <dbReference type="SAM" id="MobiDB-lite"/>
    </source>
</evidence>
<protein>
    <submittedName>
        <fullName evidence="17">Uncharacterized protein</fullName>
    </submittedName>
</protein>
<name>A0AAF3FQM4_9BILA</name>
<dbReference type="Pfam" id="PF00858">
    <property type="entry name" value="ASC"/>
    <property type="match status" value="1"/>
</dbReference>
<organism evidence="16 17">
    <name type="scientific">Mesorhabditis belari</name>
    <dbReference type="NCBI Taxonomy" id="2138241"/>
    <lineage>
        <taxon>Eukaryota</taxon>
        <taxon>Metazoa</taxon>
        <taxon>Ecdysozoa</taxon>
        <taxon>Nematoda</taxon>
        <taxon>Chromadorea</taxon>
        <taxon>Rhabditida</taxon>
        <taxon>Rhabditina</taxon>
        <taxon>Rhabditomorpha</taxon>
        <taxon>Rhabditoidea</taxon>
        <taxon>Rhabditidae</taxon>
        <taxon>Mesorhabditinae</taxon>
        <taxon>Mesorhabditis</taxon>
    </lineage>
</organism>
<evidence type="ECO:0000256" key="10">
    <source>
        <dbReference type="ARBA" id="ARBA00023180"/>
    </source>
</evidence>
<keyword evidence="12 13" id="KW-0407">Ion channel</keyword>
<keyword evidence="10" id="KW-0325">Glycoprotein</keyword>
<evidence type="ECO:0000256" key="11">
    <source>
        <dbReference type="ARBA" id="ARBA00023201"/>
    </source>
</evidence>
<evidence type="ECO:0000313" key="16">
    <source>
        <dbReference type="Proteomes" id="UP000887575"/>
    </source>
</evidence>
<reference evidence="17" key="1">
    <citation type="submission" date="2024-02" db="UniProtKB">
        <authorList>
            <consortium name="WormBaseParasite"/>
        </authorList>
    </citation>
    <scope>IDENTIFICATION</scope>
</reference>
<dbReference type="AlphaFoldDB" id="A0AAF3FQM4"/>
<comment type="subcellular location">
    <subcellularLocation>
        <location evidence="1">Membrane</location>
        <topology evidence="1">Multi-pass membrane protein</topology>
    </subcellularLocation>
</comment>
<evidence type="ECO:0000256" key="12">
    <source>
        <dbReference type="ARBA" id="ARBA00023303"/>
    </source>
</evidence>
<proteinExistence type="inferred from homology"/>
<feature type="compositionally biased region" description="Polar residues" evidence="14">
    <location>
        <begin position="541"/>
        <end position="566"/>
    </location>
</feature>
<dbReference type="GO" id="GO:0015280">
    <property type="term" value="F:ligand-gated sodium channel activity"/>
    <property type="evidence" value="ECO:0007669"/>
    <property type="project" value="TreeGrafter"/>
</dbReference>
<evidence type="ECO:0000256" key="13">
    <source>
        <dbReference type="RuleBase" id="RU000679"/>
    </source>
</evidence>
<evidence type="ECO:0000256" key="1">
    <source>
        <dbReference type="ARBA" id="ARBA00004141"/>
    </source>
</evidence>
<evidence type="ECO:0000256" key="15">
    <source>
        <dbReference type="SAM" id="Phobius"/>
    </source>
</evidence>
<keyword evidence="16" id="KW-1185">Reference proteome</keyword>
<keyword evidence="7" id="KW-0915">Sodium</keyword>
<feature type="transmembrane region" description="Helical" evidence="15">
    <location>
        <begin position="31"/>
        <end position="49"/>
    </location>
</feature>
<keyword evidence="11 13" id="KW-0739">Sodium transport</keyword>
<evidence type="ECO:0000256" key="3">
    <source>
        <dbReference type="ARBA" id="ARBA00022448"/>
    </source>
</evidence>
<keyword evidence="6 15" id="KW-1133">Transmembrane helix</keyword>
<dbReference type="Gene3D" id="1.10.287.770">
    <property type="entry name" value="YojJ-like"/>
    <property type="match status" value="1"/>
</dbReference>
<keyword evidence="3 13" id="KW-0813">Transport</keyword>
<keyword evidence="9 15" id="KW-0472">Membrane</keyword>
<evidence type="ECO:0000313" key="17">
    <source>
        <dbReference type="WBParaSite" id="MBELARI_LOCUS9297"/>
    </source>
</evidence>
<evidence type="ECO:0000256" key="4">
    <source>
        <dbReference type="ARBA" id="ARBA00022461"/>
    </source>
</evidence>
<keyword evidence="8 13" id="KW-0406">Ion transport</keyword>
<dbReference type="GO" id="GO:0005886">
    <property type="term" value="C:plasma membrane"/>
    <property type="evidence" value="ECO:0007669"/>
    <property type="project" value="TreeGrafter"/>
</dbReference>
<dbReference type="InterPro" id="IPR001873">
    <property type="entry name" value="ENaC"/>
</dbReference>
<sequence>MPKITDIKSQNGKEQPNSCADAMFGRKTQKYALYFIIFFLACLTIRDLAELLNDYMDNPKQSDLSIRMNDSMTLPNITFCMGADMVNSHVIIDRTANVTEWDIFVEEQLEEMSNKSVALNPLRRWDDRLLFESYDYLAVMNSLERETDAKNIGKPIFRYRYFPQLAAKRKMYQKWQAWMDKAEISYAELMQQVGTQLFLRSILTFKRHIFDDYHPFIMPKLKIQWLSLKQMCFSPVYPKESYHNIEDQGQFFTMLMQTNVDNVLKQGKTIDCMHVDFHGRQSSLNRFMEGKARTRDGFIDQACIGQHHQLTVEVKHRFKHLENDDNSTRCKEMKDGDDTEFDCYSRCRFELIRDTWKCLPLTLSYLAKESDLQNYKPCNYAQVNLTKEEALAGNYSKQENECRSYCRPDCIQIRYNLVHMPQGKAPRANFTSIEIHWGAFEFLNMEQSYVWTFWKLVAAIGGGIGVWLGLSVLSLIQGVGYLYNSFVQKVVVDKKPLLDEEGSAPGSRRGSKAGMTLSSNPLTNPWNENEQRKRSKGDNGNAVNSNPNAKNGYPTQPSPQTKISIG</sequence>
<evidence type="ECO:0000256" key="6">
    <source>
        <dbReference type="ARBA" id="ARBA00022989"/>
    </source>
</evidence>
<dbReference type="PANTHER" id="PTHR11690:SF227">
    <property type="entry name" value="AMILORIDE-SENSITIVE SODIUM CHANNEL"/>
    <property type="match status" value="1"/>
</dbReference>
<accession>A0AAF3FQM4</accession>
<feature type="region of interest" description="Disordered" evidence="14">
    <location>
        <begin position="499"/>
        <end position="566"/>
    </location>
</feature>
<dbReference type="PANTHER" id="PTHR11690">
    <property type="entry name" value="AMILORIDE-SENSITIVE SODIUM CHANNEL-RELATED"/>
    <property type="match status" value="1"/>
</dbReference>